<gene>
    <name evidence="2" type="ORF">SKAU_G00310960</name>
</gene>
<evidence type="ECO:0000256" key="1">
    <source>
        <dbReference type="SAM" id="MobiDB-lite"/>
    </source>
</evidence>
<dbReference type="AlphaFoldDB" id="A0A9Q1IL86"/>
<comment type="caution">
    <text evidence="2">The sequence shown here is derived from an EMBL/GenBank/DDBJ whole genome shotgun (WGS) entry which is preliminary data.</text>
</comment>
<sequence length="252" mass="27166">MRDGLLFVALLPHPASFFKREFLMVAGESAYLSLDLSSCSPSARTDSALVINARLHSIKGPEGTLTRKEGKRLYATPLKPLPQSIAGILRTASFIWHRGSSRLHQNRHLRHFHKAVTAAFTEIKCATRRGSGREGAGGMQGCKLQPTPALAILAKTTRAGRRRQSSTGTAERQRSAAAPAARCTPAPVAQTAGHLSRPLCTRRQTRGRRAPAFPLPSAGAADRDRDTSREDAGPGRAHSRVEDTPDPLTAGR</sequence>
<keyword evidence="3" id="KW-1185">Reference proteome</keyword>
<feature type="region of interest" description="Disordered" evidence="1">
    <location>
        <begin position="156"/>
        <end position="252"/>
    </location>
</feature>
<organism evidence="2 3">
    <name type="scientific">Synaphobranchus kaupii</name>
    <name type="common">Kaup's arrowtooth eel</name>
    <dbReference type="NCBI Taxonomy" id="118154"/>
    <lineage>
        <taxon>Eukaryota</taxon>
        <taxon>Metazoa</taxon>
        <taxon>Chordata</taxon>
        <taxon>Craniata</taxon>
        <taxon>Vertebrata</taxon>
        <taxon>Euteleostomi</taxon>
        <taxon>Actinopterygii</taxon>
        <taxon>Neopterygii</taxon>
        <taxon>Teleostei</taxon>
        <taxon>Anguilliformes</taxon>
        <taxon>Synaphobranchidae</taxon>
        <taxon>Synaphobranchus</taxon>
    </lineage>
</organism>
<proteinExistence type="predicted"/>
<name>A0A9Q1IL86_SYNKA</name>
<evidence type="ECO:0000313" key="2">
    <source>
        <dbReference type="EMBL" id="KAJ8343767.1"/>
    </source>
</evidence>
<feature type="compositionally biased region" description="Low complexity" evidence="1">
    <location>
        <begin position="175"/>
        <end position="189"/>
    </location>
</feature>
<protein>
    <submittedName>
        <fullName evidence="2">Uncharacterized protein</fullName>
    </submittedName>
</protein>
<dbReference type="EMBL" id="JAINUF010000013">
    <property type="protein sequence ID" value="KAJ8343767.1"/>
    <property type="molecule type" value="Genomic_DNA"/>
</dbReference>
<accession>A0A9Q1IL86</accession>
<dbReference type="Proteomes" id="UP001152622">
    <property type="component" value="Chromosome 13"/>
</dbReference>
<evidence type="ECO:0000313" key="3">
    <source>
        <dbReference type="Proteomes" id="UP001152622"/>
    </source>
</evidence>
<reference evidence="2" key="1">
    <citation type="journal article" date="2023" name="Science">
        <title>Genome structures resolve the early diversification of teleost fishes.</title>
        <authorList>
            <person name="Parey E."/>
            <person name="Louis A."/>
            <person name="Montfort J."/>
            <person name="Bouchez O."/>
            <person name="Roques C."/>
            <person name="Iampietro C."/>
            <person name="Lluch J."/>
            <person name="Castinel A."/>
            <person name="Donnadieu C."/>
            <person name="Desvignes T."/>
            <person name="Floi Bucao C."/>
            <person name="Jouanno E."/>
            <person name="Wen M."/>
            <person name="Mejri S."/>
            <person name="Dirks R."/>
            <person name="Jansen H."/>
            <person name="Henkel C."/>
            <person name="Chen W.J."/>
            <person name="Zahm M."/>
            <person name="Cabau C."/>
            <person name="Klopp C."/>
            <person name="Thompson A.W."/>
            <person name="Robinson-Rechavi M."/>
            <person name="Braasch I."/>
            <person name="Lecointre G."/>
            <person name="Bobe J."/>
            <person name="Postlethwait J.H."/>
            <person name="Berthelot C."/>
            <person name="Roest Crollius H."/>
            <person name="Guiguen Y."/>
        </authorList>
    </citation>
    <scope>NUCLEOTIDE SEQUENCE</scope>
    <source>
        <strain evidence="2">WJC10195</strain>
    </source>
</reference>
<feature type="compositionally biased region" description="Basic and acidic residues" evidence="1">
    <location>
        <begin position="221"/>
        <end position="243"/>
    </location>
</feature>